<dbReference type="EMBL" id="KN730101">
    <property type="protein sequence ID" value="KIH61462.1"/>
    <property type="molecule type" value="Genomic_DNA"/>
</dbReference>
<dbReference type="SUPFAM" id="SSF56672">
    <property type="entry name" value="DNA/RNA polymerases"/>
    <property type="match status" value="1"/>
</dbReference>
<evidence type="ECO:0000313" key="3">
    <source>
        <dbReference type="Proteomes" id="UP000054047"/>
    </source>
</evidence>
<dbReference type="PANTHER" id="PTHR47027">
    <property type="entry name" value="REVERSE TRANSCRIPTASE DOMAIN-CONTAINING PROTEIN"/>
    <property type="match status" value="1"/>
</dbReference>
<evidence type="ECO:0000259" key="1">
    <source>
        <dbReference type="PROSITE" id="PS50878"/>
    </source>
</evidence>
<protein>
    <recommendedName>
        <fullName evidence="1">Reverse transcriptase domain-containing protein</fullName>
    </recommendedName>
</protein>
<dbReference type="Pfam" id="PF00078">
    <property type="entry name" value="RVT_1"/>
    <property type="match status" value="1"/>
</dbReference>
<dbReference type="PROSITE" id="PS50878">
    <property type="entry name" value="RT_POL"/>
    <property type="match status" value="1"/>
</dbReference>
<sequence length="163" mass="18907">MSPILFTIVLQHALNSIDWQGKGLRLGNKNLSYLAYADDIVLLAHNYEDLKSMTEMLHVAAAQVGLEINFMKTKWMRLSNKTDAEAQATITVDGKVIEQVDRFVYLGQKISFPRNPVDELRHRIQAARSSFFKYRLFLRRPRVEMKLKRRAVNMCILPSLVWL</sequence>
<dbReference type="AlphaFoldDB" id="A0A0C2DG88"/>
<evidence type="ECO:0000313" key="2">
    <source>
        <dbReference type="EMBL" id="KIH61462.1"/>
    </source>
</evidence>
<dbReference type="InterPro" id="IPR043128">
    <property type="entry name" value="Rev_trsase/Diguanyl_cyclase"/>
</dbReference>
<proteinExistence type="predicted"/>
<dbReference type="InterPro" id="IPR043502">
    <property type="entry name" value="DNA/RNA_pol_sf"/>
</dbReference>
<dbReference type="InterPro" id="IPR000477">
    <property type="entry name" value="RT_dom"/>
</dbReference>
<organism evidence="2 3">
    <name type="scientific">Ancylostoma duodenale</name>
    <dbReference type="NCBI Taxonomy" id="51022"/>
    <lineage>
        <taxon>Eukaryota</taxon>
        <taxon>Metazoa</taxon>
        <taxon>Ecdysozoa</taxon>
        <taxon>Nematoda</taxon>
        <taxon>Chromadorea</taxon>
        <taxon>Rhabditida</taxon>
        <taxon>Rhabditina</taxon>
        <taxon>Rhabditomorpha</taxon>
        <taxon>Strongyloidea</taxon>
        <taxon>Ancylostomatidae</taxon>
        <taxon>Ancylostomatinae</taxon>
        <taxon>Ancylostoma</taxon>
    </lineage>
</organism>
<keyword evidence="3" id="KW-1185">Reference proteome</keyword>
<dbReference type="Gene3D" id="3.30.70.270">
    <property type="match status" value="1"/>
</dbReference>
<reference evidence="2 3" key="1">
    <citation type="submission" date="2013-12" db="EMBL/GenBank/DDBJ databases">
        <title>Draft genome of the parsitic nematode Ancylostoma duodenale.</title>
        <authorList>
            <person name="Mitreva M."/>
        </authorList>
    </citation>
    <scope>NUCLEOTIDE SEQUENCE [LARGE SCALE GENOMIC DNA]</scope>
    <source>
        <strain evidence="2 3">Zhejiang</strain>
    </source>
</reference>
<dbReference type="Proteomes" id="UP000054047">
    <property type="component" value="Unassembled WGS sequence"/>
</dbReference>
<gene>
    <name evidence="2" type="ORF">ANCDUO_08267</name>
</gene>
<dbReference type="PANTHER" id="PTHR47027:SF29">
    <property type="entry name" value="C2H2-TYPE DOMAIN-CONTAINING PROTEIN"/>
    <property type="match status" value="1"/>
</dbReference>
<accession>A0A0C2DG88</accession>
<name>A0A0C2DG88_9BILA</name>
<dbReference type="OrthoDB" id="5857639at2759"/>
<feature type="domain" description="Reverse transcriptase" evidence="1">
    <location>
        <begin position="1"/>
        <end position="110"/>
    </location>
</feature>